<proteinExistence type="predicted"/>
<dbReference type="Pfam" id="PF03992">
    <property type="entry name" value="ABM"/>
    <property type="match status" value="1"/>
</dbReference>
<dbReference type="InterPro" id="IPR007138">
    <property type="entry name" value="ABM_dom"/>
</dbReference>
<dbReference type="SUPFAM" id="SSF54909">
    <property type="entry name" value="Dimeric alpha+beta barrel"/>
    <property type="match status" value="1"/>
</dbReference>
<keyword evidence="3" id="KW-1185">Reference proteome</keyword>
<organism evidence="2 3">
    <name type="scientific">Streptomyces antimicrobicus</name>
    <dbReference type="NCBI Taxonomy" id="2883108"/>
    <lineage>
        <taxon>Bacteria</taxon>
        <taxon>Bacillati</taxon>
        <taxon>Actinomycetota</taxon>
        <taxon>Actinomycetes</taxon>
        <taxon>Kitasatosporales</taxon>
        <taxon>Streptomycetaceae</taxon>
        <taxon>Streptomyces</taxon>
    </lineage>
</organism>
<sequence length="118" mass="12532">MDNETAFASIIEYEVDGPQTQAAFVAAFAELAERWVRSAPGFVSARFHAGTDGTRVHNVVTWRDEDAYRAFVETSDTEGRLAAIEAAVAGLPGTAVYRGTGAPTYRVVREVGPGPAAA</sequence>
<evidence type="ECO:0000259" key="1">
    <source>
        <dbReference type="Pfam" id="PF03992"/>
    </source>
</evidence>
<accession>A0ABS8B1N2</accession>
<keyword evidence="2" id="KW-0503">Monooxygenase</keyword>
<dbReference type="GO" id="GO:0004497">
    <property type="term" value="F:monooxygenase activity"/>
    <property type="evidence" value="ECO:0007669"/>
    <property type="project" value="UniProtKB-KW"/>
</dbReference>
<dbReference type="RefSeq" id="WP_226725131.1">
    <property type="nucleotide sequence ID" value="NZ_JAJAUY010000008.1"/>
</dbReference>
<gene>
    <name evidence="2" type="ORF">LG632_03745</name>
</gene>
<evidence type="ECO:0000313" key="3">
    <source>
        <dbReference type="Proteomes" id="UP001199054"/>
    </source>
</evidence>
<name>A0ABS8B1N2_9ACTN</name>
<dbReference type="Gene3D" id="3.30.70.100">
    <property type="match status" value="1"/>
</dbReference>
<feature type="domain" description="ABM" evidence="1">
    <location>
        <begin position="9"/>
        <end position="75"/>
    </location>
</feature>
<keyword evidence="2" id="KW-0560">Oxidoreductase</keyword>
<comment type="caution">
    <text evidence="2">The sequence shown here is derived from an EMBL/GenBank/DDBJ whole genome shotgun (WGS) entry which is preliminary data.</text>
</comment>
<protein>
    <submittedName>
        <fullName evidence="2">Antibiotic biosynthesis monooxygenase</fullName>
    </submittedName>
</protein>
<dbReference type="InterPro" id="IPR011008">
    <property type="entry name" value="Dimeric_a/b-barrel"/>
</dbReference>
<reference evidence="2 3" key="1">
    <citation type="submission" date="2021-10" db="EMBL/GenBank/DDBJ databases">
        <title>Streptomyces sp. strain SMC 277, a novel streptomycete isolated from soil.</title>
        <authorList>
            <person name="Chanama M."/>
        </authorList>
    </citation>
    <scope>NUCLEOTIDE SEQUENCE [LARGE SCALE GENOMIC DNA]</scope>
    <source>
        <strain evidence="2 3">SMC 277</strain>
    </source>
</reference>
<dbReference type="Proteomes" id="UP001199054">
    <property type="component" value="Unassembled WGS sequence"/>
</dbReference>
<dbReference type="EMBL" id="JAJAUY010000008">
    <property type="protein sequence ID" value="MCB5178503.1"/>
    <property type="molecule type" value="Genomic_DNA"/>
</dbReference>
<evidence type="ECO:0000313" key="2">
    <source>
        <dbReference type="EMBL" id="MCB5178503.1"/>
    </source>
</evidence>